<dbReference type="AlphaFoldDB" id="A0A9X4R3S2"/>
<evidence type="ECO:0000313" key="2">
    <source>
        <dbReference type="Proteomes" id="UP001152766"/>
    </source>
</evidence>
<name>A0A9X4R3S2_9BURK</name>
<gene>
    <name evidence="1" type="ORF">EXJ73_04110</name>
</gene>
<dbReference type="RefSeq" id="WP_268149158.1">
    <property type="nucleotide sequence ID" value="NZ_JAPPUW010000006.1"/>
</dbReference>
<keyword evidence="2" id="KW-1185">Reference proteome</keyword>
<evidence type="ECO:0000313" key="1">
    <source>
        <dbReference type="EMBL" id="MDG0861656.1"/>
    </source>
</evidence>
<comment type="caution">
    <text evidence="1">The sequence shown here is derived from an EMBL/GenBank/DDBJ whole genome shotgun (WGS) entry which is preliminary data.</text>
</comment>
<dbReference type="EMBL" id="SGUG01000004">
    <property type="protein sequence ID" value="MDG0861656.1"/>
    <property type="molecule type" value="Genomic_DNA"/>
</dbReference>
<protein>
    <submittedName>
        <fullName evidence="1">Uncharacterized protein</fullName>
    </submittedName>
</protein>
<organism evidence="1 2">
    <name type="scientific">Pelomonas aquatica</name>
    <dbReference type="NCBI Taxonomy" id="431058"/>
    <lineage>
        <taxon>Bacteria</taxon>
        <taxon>Pseudomonadati</taxon>
        <taxon>Pseudomonadota</taxon>
        <taxon>Betaproteobacteria</taxon>
        <taxon>Burkholderiales</taxon>
        <taxon>Sphaerotilaceae</taxon>
        <taxon>Roseateles</taxon>
    </lineage>
</organism>
<sequence length="104" mass="10998">MGDRFGAPDLAALRLGRSGLIQLVHGLCRHGGAAPAQPALQERDVRGGRSGPLVKKAMGACEVQAITPWMGTASSMIRVRDGRAAIVQQLAQTLHFVFPGLLRS</sequence>
<proteinExistence type="predicted"/>
<dbReference type="Proteomes" id="UP001152766">
    <property type="component" value="Unassembled WGS sequence"/>
</dbReference>
<reference evidence="1" key="1">
    <citation type="submission" date="2019-02" db="EMBL/GenBank/DDBJ databases">
        <title>Draft genome of the type strain Pelomonas aquatica CCUG 52575T.</title>
        <authorList>
            <person name="Gomila M."/>
            <person name="Lalucat J."/>
        </authorList>
    </citation>
    <scope>NUCLEOTIDE SEQUENCE</scope>
    <source>
        <strain evidence="1">CCUG 52575</strain>
    </source>
</reference>
<accession>A0A9X4R3S2</accession>